<evidence type="ECO:0000313" key="3">
    <source>
        <dbReference type="EMBL" id="KEZ77349.1"/>
    </source>
</evidence>
<dbReference type="Pfam" id="PF02894">
    <property type="entry name" value="GFO_IDH_MocA_C"/>
    <property type="match status" value="1"/>
</dbReference>
<evidence type="ECO:0000259" key="2">
    <source>
        <dbReference type="Pfam" id="PF02894"/>
    </source>
</evidence>
<dbReference type="eggNOG" id="COG0673">
    <property type="taxonomic scope" value="Bacteria"/>
</dbReference>
<dbReference type="InterPro" id="IPR004104">
    <property type="entry name" value="Gfo/Idh/MocA-like_OxRdtase_C"/>
</dbReference>
<organism evidence="3 4">
    <name type="scientific">Salinisphaera hydrothermalis (strain C41B8)</name>
    <dbReference type="NCBI Taxonomy" id="1304275"/>
    <lineage>
        <taxon>Bacteria</taxon>
        <taxon>Pseudomonadati</taxon>
        <taxon>Pseudomonadota</taxon>
        <taxon>Gammaproteobacteria</taxon>
        <taxon>Salinisphaerales</taxon>
        <taxon>Salinisphaeraceae</taxon>
        <taxon>Salinisphaera</taxon>
    </lineage>
</organism>
<dbReference type="Pfam" id="PF01408">
    <property type="entry name" value="GFO_IDH_MocA"/>
    <property type="match status" value="1"/>
</dbReference>
<dbReference type="RefSeq" id="WP_037337379.1">
    <property type="nucleotide sequence ID" value="NZ_APNK01000013.1"/>
</dbReference>
<feature type="domain" description="Gfo/Idh/MocA-like oxidoreductase C-terminal" evidence="2">
    <location>
        <begin position="183"/>
        <end position="350"/>
    </location>
</feature>
<dbReference type="STRING" id="1304275.C41B8_09983"/>
<comment type="caution">
    <text evidence="3">The sequence shown here is derived from an EMBL/GenBank/DDBJ whole genome shotgun (WGS) entry which is preliminary data.</text>
</comment>
<protein>
    <submittedName>
        <fullName evidence="3">Dehydrogenase-like protein</fullName>
    </submittedName>
</protein>
<evidence type="ECO:0000259" key="1">
    <source>
        <dbReference type="Pfam" id="PF01408"/>
    </source>
</evidence>
<dbReference type="Gene3D" id="3.30.360.10">
    <property type="entry name" value="Dihydrodipicolinate Reductase, domain 2"/>
    <property type="match status" value="1"/>
</dbReference>
<dbReference type="SUPFAM" id="SSF51735">
    <property type="entry name" value="NAD(P)-binding Rossmann-fold domains"/>
    <property type="match status" value="1"/>
</dbReference>
<gene>
    <name evidence="3" type="ORF">C41B8_09983</name>
</gene>
<dbReference type="EMBL" id="APNK01000013">
    <property type="protein sequence ID" value="KEZ77349.1"/>
    <property type="molecule type" value="Genomic_DNA"/>
</dbReference>
<reference evidence="3 4" key="1">
    <citation type="submission" date="2013-03" db="EMBL/GenBank/DDBJ databases">
        <title>Salinisphaera hydrothermalis C41B8 Genome Sequencing.</title>
        <authorList>
            <person name="Li C."/>
            <person name="Lai Q."/>
            <person name="Shao Z."/>
        </authorList>
    </citation>
    <scope>NUCLEOTIDE SEQUENCE [LARGE SCALE GENOMIC DNA]</scope>
    <source>
        <strain evidence="3 4">C41B8</strain>
    </source>
</reference>
<dbReference type="PANTHER" id="PTHR43249:SF1">
    <property type="entry name" value="D-GLUCOSIDE 3-DEHYDROGENASE"/>
    <property type="match status" value="1"/>
</dbReference>
<dbReference type="Gene3D" id="3.40.50.720">
    <property type="entry name" value="NAD(P)-binding Rossmann-like Domain"/>
    <property type="match status" value="1"/>
</dbReference>
<dbReference type="InterPro" id="IPR000683">
    <property type="entry name" value="Gfo/Idh/MocA-like_OxRdtase_N"/>
</dbReference>
<dbReference type="AlphaFoldDB" id="A0A084IKW5"/>
<dbReference type="InterPro" id="IPR052515">
    <property type="entry name" value="Gfo/Idh/MocA_Oxidoreductase"/>
</dbReference>
<dbReference type="Proteomes" id="UP000028302">
    <property type="component" value="Unassembled WGS sequence"/>
</dbReference>
<accession>A0A084IKW5</accession>
<dbReference type="PANTHER" id="PTHR43249">
    <property type="entry name" value="UDP-N-ACETYL-2-AMINO-2-DEOXY-D-GLUCURONATE OXIDASE"/>
    <property type="match status" value="1"/>
</dbReference>
<name>A0A084IKW5_SALHC</name>
<dbReference type="InterPro" id="IPR036291">
    <property type="entry name" value="NAD(P)-bd_dom_sf"/>
</dbReference>
<sequence length="364" mass="39558">MDKVKIYGAGSIGNHMAHAARSLGWSVAICDPDPAALERTRHDIYPSRYGQWDEAIELYDPADAPTGQHDLIIIGTPPDAHMPLALAAIDEGPKAILIEKPASTPESELDRQVFERARAAGVRVFVGYDHVVGLATQRFDELAGTDTVGTVTTLDVEFREYWGGIFAAHPWLDGPADSYLGYWRRGGGALGEHSHALNLWQHMAHVVGAGRVVEVSALLDIVTDGAAEYDRLAALHLTTEHGLRGRVVQDVVTQPTRKWARLQGSTGYVEWAAGYAPGADAVIHGSGNSAPETEKFTKSRPDDFIAELDHINTHVQDGSTSPLELSRGLDTMMVIAAAHRSHREQRVVRLDEAEPYDIRGMAGA</sequence>
<proteinExistence type="predicted"/>
<evidence type="ECO:0000313" key="4">
    <source>
        <dbReference type="Proteomes" id="UP000028302"/>
    </source>
</evidence>
<feature type="domain" description="Gfo/Idh/MocA-like oxidoreductase N-terminal" evidence="1">
    <location>
        <begin position="4"/>
        <end position="128"/>
    </location>
</feature>
<keyword evidence="4" id="KW-1185">Reference proteome</keyword>
<dbReference type="SUPFAM" id="SSF55347">
    <property type="entry name" value="Glyceraldehyde-3-phosphate dehydrogenase-like, C-terminal domain"/>
    <property type="match status" value="1"/>
</dbReference>
<dbReference type="GO" id="GO:0000166">
    <property type="term" value="F:nucleotide binding"/>
    <property type="evidence" value="ECO:0007669"/>
    <property type="project" value="InterPro"/>
</dbReference>